<reference evidence="10" key="1">
    <citation type="submission" date="2021-09" db="EMBL/GenBank/DDBJ databases">
        <authorList>
            <consortium name="Pathogen Informatics"/>
        </authorList>
    </citation>
    <scope>NUCLEOTIDE SEQUENCE</scope>
</reference>
<dbReference type="GO" id="GO:0000981">
    <property type="term" value="F:DNA-binding transcription factor activity, RNA polymerase II-specific"/>
    <property type="evidence" value="ECO:0007669"/>
    <property type="project" value="TreeGrafter"/>
</dbReference>
<dbReference type="InterPro" id="IPR050527">
    <property type="entry name" value="Snail/Krueppel_Znf"/>
</dbReference>
<evidence type="ECO:0000313" key="10">
    <source>
        <dbReference type="EMBL" id="CAG9537689.1"/>
    </source>
</evidence>
<evidence type="ECO:0000256" key="4">
    <source>
        <dbReference type="ARBA" id="ARBA00022771"/>
    </source>
</evidence>
<dbReference type="InterPro" id="IPR013087">
    <property type="entry name" value="Znf_C2H2_type"/>
</dbReference>
<dbReference type="OrthoDB" id="8117402at2759"/>
<keyword evidence="2" id="KW-0479">Metal-binding</keyword>
<keyword evidence="5" id="KW-0862">Zinc</keyword>
<dbReference type="Proteomes" id="UP000746747">
    <property type="component" value="Unassembled WGS sequence"/>
</dbReference>
<keyword evidence="3" id="KW-0677">Repeat</keyword>
<dbReference type="AlphaFoldDB" id="A0A8J2M994"/>
<keyword evidence="6" id="KW-0539">Nucleus</keyword>
<dbReference type="EMBL" id="CAKAEH010001572">
    <property type="protein sequence ID" value="CAG9537689.1"/>
    <property type="molecule type" value="Genomic_DNA"/>
</dbReference>
<accession>A0A8J2M994</accession>
<dbReference type="SMART" id="SM00355">
    <property type="entry name" value="ZnF_C2H2"/>
    <property type="match status" value="6"/>
</dbReference>
<evidence type="ECO:0000256" key="7">
    <source>
        <dbReference type="PROSITE-ProRule" id="PRU00042"/>
    </source>
</evidence>
<evidence type="ECO:0000256" key="3">
    <source>
        <dbReference type="ARBA" id="ARBA00022737"/>
    </source>
</evidence>
<proteinExistence type="predicted"/>
<dbReference type="Gene3D" id="3.30.160.60">
    <property type="entry name" value="Classic Zinc Finger"/>
    <property type="match status" value="3"/>
</dbReference>
<dbReference type="PANTHER" id="PTHR24388">
    <property type="entry name" value="ZINC FINGER PROTEIN"/>
    <property type="match status" value="1"/>
</dbReference>
<evidence type="ECO:0000256" key="2">
    <source>
        <dbReference type="ARBA" id="ARBA00022723"/>
    </source>
</evidence>
<comment type="subcellular location">
    <subcellularLocation>
        <location evidence="1">Nucleus</location>
    </subcellularLocation>
</comment>
<evidence type="ECO:0000256" key="8">
    <source>
        <dbReference type="SAM" id="MobiDB-lite"/>
    </source>
</evidence>
<dbReference type="PANTHER" id="PTHR24388:SF54">
    <property type="entry name" value="PROTEIN ESCARGOT"/>
    <property type="match status" value="1"/>
</dbReference>
<comment type="caution">
    <text evidence="10">The sequence shown here is derived from an EMBL/GenBank/DDBJ whole genome shotgun (WGS) entry which is preliminary data.</text>
</comment>
<feature type="region of interest" description="Disordered" evidence="8">
    <location>
        <begin position="105"/>
        <end position="124"/>
    </location>
</feature>
<evidence type="ECO:0000256" key="1">
    <source>
        <dbReference type="ARBA" id="ARBA00004123"/>
    </source>
</evidence>
<dbReference type="GO" id="GO:0005634">
    <property type="term" value="C:nucleus"/>
    <property type="evidence" value="ECO:0007669"/>
    <property type="project" value="UniProtKB-SubCell"/>
</dbReference>
<sequence length="536" mass="60211">MAALQSSAGHQKPLTTANDILGLPNFAIVRIPEGGDIIKLFSLLLNNGFPEVSFVNEIRENAFLPVLNTTTAPVSELTHFSNPVAVQDSVISSDDNSSQLLIIDDHTTHPSPAPSSSNSTHGLATSTAIPSPIPFIARPRGSRAIANDDPSLYAICQLCQNKIMSSRLSNLTNHVRRHASLKQFQCVYCIYTHNEMAKVRLHMQHNHKDHVSQPLDALTPEMQNQWDLLMDQCFPGYSKFSTFKIEESDHSADLILADPNDLSYACIECGERVNAEALIEHLDKVHRIECIPYCCEECGYQNADQWKVRLHITLKHSEIAADVNVEVLEPGSNLVMFLHKYFPDTPADEEESKMLTQFQSLAPKEERNSTSPLSFNGYATSINDAGNHVRCELCQKTMPNYRSLSSLMNHAKRHYHLKQYQCSECPYTSSEAAHVRTHMALKHPHVGAKPIDNNCEMLQNAWIDVMRKCFPGLISKIDQFRFKHSRSEDGNKDENPADEEIFMHNKRNSFKNHIATSPQRKVQKLQKGKVSGASES</sequence>
<keyword evidence="11" id="KW-1185">Reference proteome</keyword>
<evidence type="ECO:0000259" key="9">
    <source>
        <dbReference type="PROSITE" id="PS50157"/>
    </source>
</evidence>
<feature type="domain" description="C2H2-type" evidence="9">
    <location>
        <begin position="420"/>
        <end position="450"/>
    </location>
</feature>
<name>A0A8J2M994_9BILA</name>
<organism evidence="10 11">
    <name type="scientific">Cercopithifilaria johnstoni</name>
    <dbReference type="NCBI Taxonomy" id="2874296"/>
    <lineage>
        <taxon>Eukaryota</taxon>
        <taxon>Metazoa</taxon>
        <taxon>Ecdysozoa</taxon>
        <taxon>Nematoda</taxon>
        <taxon>Chromadorea</taxon>
        <taxon>Rhabditida</taxon>
        <taxon>Spirurina</taxon>
        <taxon>Spiruromorpha</taxon>
        <taxon>Filarioidea</taxon>
        <taxon>Onchocercidae</taxon>
        <taxon>Cercopithifilaria</taxon>
    </lineage>
</organism>
<dbReference type="GO" id="GO:0000978">
    <property type="term" value="F:RNA polymerase II cis-regulatory region sequence-specific DNA binding"/>
    <property type="evidence" value="ECO:0007669"/>
    <property type="project" value="TreeGrafter"/>
</dbReference>
<dbReference type="GO" id="GO:0008270">
    <property type="term" value="F:zinc ion binding"/>
    <property type="evidence" value="ECO:0007669"/>
    <property type="project" value="UniProtKB-KW"/>
</dbReference>
<gene>
    <name evidence="10" type="ORF">CJOHNSTONI_LOCUS7471</name>
</gene>
<protein>
    <recommendedName>
        <fullName evidence="9">C2H2-type domain-containing protein</fullName>
    </recommendedName>
</protein>
<feature type="region of interest" description="Disordered" evidence="8">
    <location>
        <begin position="511"/>
        <end position="536"/>
    </location>
</feature>
<evidence type="ECO:0000313" key="11">
    <source>
        <dbReference type="Proteomes" id="UP000746747"/>
    </source>
</evidence>
<keyword evidence="4 7" id="KW-0863">Zinc-finger</keyword>
<evidence type="ECO:0000256" key="6">
    <source>
        <dbReference type="ARBA" id="ARBA00023242"/>
    </source>
</evidence>
<dbReference type="PROSITE" id="PS50157">
    <property type="entry name" value="ZINC_FINGER_C2H2_2"/>
    <property type="match status" value="1"/>
</dbReference>
<evidence type="ECO:0000256" key="5">
    <source>
        <dbReference type="ARBA" id="ARBA00022833"/>
    </source>
</evidence>